<dbReference type="SMART" id="SM00015">
    <property type="entry name" value="IQ"/>
    <property type="match status" value="3"/>
</dbReference>
<dbReference type="PROSITE" id="PS50002">
    <property type="entry name" value="SH3"/>
    <property type="match status" value="1"/>
</dbReference>
<dbReference type="SMART" id="SM00295">
    <property type="entry name" value="B41"/>
    <property type="match status" value="1"/>
</dbReference>
<evidence type="ECO:0000259" key="15">
    <source>
        <dbReference type="PROSITE" id="PS50002"/>
    </source>
</evidence>
<evidence type="ECO:0000256" key="7">
    <source>
        <dbReference type="ARBA" id="ARBA00022840"/>
    </source>
</evidence>
<evidence type="ECO:0000256" key="1">
    <source>
        <dbReference type="ARBA" id="ARBA00004496"/>
    </source>
</evidence>
<evidence type="ECO:0000256" key="14">
    <source>
        <dbReference type="SAM" id="MobiDB-lite"/>
    </source>
</evidence>
<feature type="region of interest" description="Disordered" evidence="14">
    <location>
        <begin position="1026"/>
        <end position="1131"/>
    </location>
</feature>
<dbReference type="InterPro" id="IPR038185">
    <property type="entry name" value="MyTH4_dom_sf"/>
</dbReference>
<dbReference type="OrthoDB" id="8182952at2759"/>
<keyword evidence="6" id="KW-0547">Nucleotide-binding</keyword>
<dbReference type="GO" id="GO:0003774">
    <property type="term" value="F:cytoskeletal motor activity"/>
    <property type="evidence" value="ECO:0007669"/>
    <property type="project" value="InterPro"/>
</dbReference>
<feature type="compositionally biased region" description="Basic and acidic residues" evidence="14">
    <location>
        <begin position="1213"/>
        <end position="1222"/>
    </location>
</feature>
<feature type="domain" description="FERM" evidence="16">
    <location>
        <begin position="1822"/>
        <end position="2143"/>
    </location>
</feature>
<comment type="caution">
    <text evidence="19">The sequence shown here is derived from an EMBL/GenBank/DDBJ whole genome shotgun (WGS) entry which is preliminary data.</text>
</comment>
<evidence type="ECO:0000313" key="19">
    <source>
        <dbReference type="EMBL" id="KAI1896128.1"/>
    </source>
</evidence>
<dbReference type="GO" id="GO:0016459">
    <property type="term" value="C:myosin complex"/>
    <property type="evidence" value="ECO:0007669"/>
    <property type="project" value="UniProtKB-KW"/>
</dbReference>
<dbReference type="Pfam" id="PF00063">
    <property type="entry name" value="Myosin_head"/>
    <property type="match status" value="2"/>
</dbReference>
<keyword evidence="9 13" id="KW-0518">Myosin</keyword>
<feature type="domain" description="SH3" evidence="15">
    <location>
        <begin position="1462"/>
        <end position="1548"/>
    </location>
</feature>
<dbReference type="InterPro" id="IPR019749">
    <property type="entry name" value="Band_41_domain"/>
</dbReference>
<feature type="domain" description="Myosin motor" evidence="18">
    <location>
        <begin position="1"/>
        <end position="419"/>
    </location>
</feature>
<dbReference type="EMBL" id="JAERUA010000008">
    <property type="protein sequence ID" value="KAI1896128.1"/>
    <property type="molecule type" value="Genomic_DNA"/>
</dbReference>
<dbReference type="InterPro" id="IPR036028">
    <property type="entry name" value="SH3-like_dom_sf"/>
</dbReference>
<comment type="caution">
    <text evidence="13">Lacks conserved residue(s) required for the propagation of feature annotation.</text>
</comment>
<dbReference type="InterPro" id="IPR000048">
    <property type="entry name" value="IQ_motif_EF-hand-BS"/>
</dbReference>
<dbReference type="InterPro" id="IPR035963">
    <property type="entry name" value="FERM_2"/>
</dbReference>
<dbReference type="InterPro" id="IPR000299">
    <property type="entry name" value="FERM_domain"/>
</dbReference>
<evidence type="ECO:0000256" key="2">
    <source>
        <dbReference type="ARBA" id="ARBA00008314"/>
    </source>
</evidence>
<dbReference type="GO" id="GO:0005524">
    <property type="term" value="F:ATP binding"/>
    <property type="evidence" value="ECO:0007669"/>
    <property type="project" value="UniProtKB-KW"/>
</dbReference>
<dbReference type="PROSITE" id="PS50096">
    <property type="entry name" value="IQ"/>
    <property type="match status" value="1"/>
</dbReference>
<evidence type="ECO:0000256" key="6">
    <source>
        <dbReference type="ARBA" id="ARBA00022741"/>
    </source>
</evidence>
<evidence type="ECO:0000256" key="3">
    <source>
        <dbReference type="ARBA" id="ARBA00022443"/>
    </source>
</evidence>
<feature type="compositionally biased region" description="Basic and acidic residues" evidence="14">
    <location>
        <begin position="1639"/>
        <end position="1659"/>
    </location>
</feature>
<dbReference type="CDD" id="cd14473">
    <property type="entry name" value="FERM_B-lobe"/>
    <property type="match status" value="1"/>
</dbReference>
<dbReference type="Proteomes" id="UP000829720">
    <property type="component" value="Unassembled WGS sequence"/>
</dbReference>
<feature type="domain" description="MyTH4" evidence="17">
    <location>
        <begin position="1663"/>
        <end position="1817"/>
    </location>
</feature>
<dbReference type="InterPro" id="IPR001452">
    <property type="entry name" value="SH3_domain"/>
</dbReference>
<feature type="region of interest" description="Actin-binding" evidence="13">
    <location>
        <begin position="304"/>
        <end position="326"/>
    </location>
</feature>
<dbReference type="Gene3D" id="1.20.5.190">
    <property type="match status" value="1"/>
</dbReference>
<evidence type="ECO:0000256" key="10">
    <source>
        <dbReference type="ARBA" id="ARBA00023175"/>
    </source>
</evidence>
<dbReference type="InterPro" id="IPR011993">
    <property type="entry name" value="PH-like_dom_sf"/>
</dbReference>
<dbReference type="InterPro" id="IPR059004">
    <property type="entry name" value="MYO15"/>
</dbReference>
<dbReference type="SMART" id="SM00242">
    <property type="entry name" value="MYSc"/>
    <property type="match status" value="1"/>
</dbReference>
<evidence type="ECO:0000256" key="9">
    <source>
        <dbReference type="ARBA" id="ARBA00023123"/>
    </source>
</evidence>
<keyword evidence="20" id="KW-1185">Reference proteome</keyword>
<dbReference type="FunFam" id="2.30.30.40:FF:000201">
    <property type="entry name" value="Myosin XVA"/>
    <property type="match status" value="1"/>
</dbReference>
<dbReference type="PANTHER" id="PTHR22692">
    <property type="entry name" value="MYOSIN VII, XV"/>
    <property type="match status" value="1"/>
</dbReference>
<gene>
    <name evidence="19" type="ORF">AGOR_G00091620</name>
</gene>
<dbReference type="SUPFAM" id="SSF47031">
    <property type="entry name" value="Second domain of FERM"/>
    <property type="match status" value="1"/>
</dbReference>
<proteinExistence type="inferred from homology"/>
<dbReference type="InterPro" id="IPR051567">
    <property type="entry name" value="Unconventional_Myosin_ATPase"/>
</dbReference>
<evidence type="ECO:0000256" key="8">
    <source>
        <dbReference type="ARBA" id="ARBA00023054"/>
    </source>
</evidence>
<evidence type="ECO:0000259" key="18">
    <source>
        <dbReference type="PROSITE" id="PS51456"/>
    </source>
</evidence>
<protein>
    <recommendedName>
        <fullName evidence="21">Unconventional myosin-XV</fullName>
    </recommendedName>
</protein>
<dbReference type="Gene3D" id="2.30.30.40">
    <property type="entry name" value="SH3 Domains"/>
    <property type="match status" value="2"/>
</dbReference>
<keyword evidence="5" id="KW-0677">Repeat</keyword>
<keyword evidence="7" id="KW-0067">ATP-binding</keyword>
<dbReference type="SUPFAM" id="SSF52540">
    <property type="entry name" value="P-loop containing nucleoside triphosphate hydrolases"/>
    <property type="match status" value="1"/>
</dbReference>
<dbReference type="InterPro" id="IPR019748">
    <property type="entry name" value="FERM_central"/>
</dbReference>
<dbReference type="Gene3D" id="3.10.20.90">
    <property type="entry name" value="Phosphatidylinositol 3-kinase Catalytic Subunit, Chain A, domain 1"/>
    <property type="match status" value="2"/>
</dbReference>
<dbReference type="Gene3D" id="1.20.58.530">
    <property type="match status" value="1"/>
</dbReference>
<dbReference type="SMART" id="SM00139">
    <property type="entry name" value="MyTH4"/>
    <property type="match status" value="2"/>
</dbReference>
<dbReference type="FunFam" id="1.20.58.530:FF:000005">
    <property type="entry name" value="unconventional myosin-IXa isoform X1"/>
    <property type="match status" value="1"/>
</dbReference>
<dbReference type="SUPFAM" id="SSF50044">
    <property type="entry name" value="SH3-domain"/>
    <property type="match status" value="1"/>
</dbReference>
<dbReference type="CDD" id="cd13201">
    <property type="entry name" value="FERM_C_MyoXV"/>
    <property type="match status" value="1"/>
</dbReference>
<dbReference type="Pfam" id="PF00612">
    <property type="entry name" value="IQ"/>
    <property type="match status" value="2"/>
</dbReference>
<dbReference type="Gene3D" id="6.20.240.20">
    <property type="match status" value="1"/>
</dbReference>
<evidence type="ECO:0000256" key="12">
    <source>
        <dbReference type="PROSITE-ProRule" id="PRU00192"/>
    </source>
</evidence>
<evidence type="ECO:0000259" key="16">
    <source>
        <dbReference type="PROSITE" id="PS50057"/>
    </source>
</evidence>
<dbReference type="Pfam" id="PF00784">
    <property type="entry name" value="MyTH4"/>
    <property type="match status" value="2"/>
</dbReference>
<evidence type="ECO:0000259" key="17">
    <source>
        <dbReference type="PROSITE" id="PS51016"/>
    </source>
</evidence>
<accession>A0A8T3DMB1</accession>
<evidence type="ECO:0000256" key="4">
    <source>
        <dbReference type="ARBA" id="ARBA00022490"/>
    </source>
</evidence>
<dbReference type="PROSITE" id="PS51456">
    <property type="entry name" value="MYOSIN_MOTOR"/>
    <property type="match status" value="1"/>
</dbReference>
<keyword evidence="8" id="KW-0175">Coiled coil</keyword>
<feature type="domain" description="MyTH4" evidence="17">
    <location>
        <begin position="585"/>
        <end position="736"/>
    </location>
</feature>
<evidence type="ECO:0000256" key="5">
    <source>
        <dbReference type="ARBA" id="ARBA00022737"/>
    </source>
</evidence>
<reference evidence="19" key="1">
    <citation type="submission" date="2021-01" db="EMBL/GenBank/DDBJ databases">
        <authorList>
            <person name="Zahm M."/>
            <person name="Roques C."/>
            <person name="Cabau C."/>
            <person name="Klopp C."/>
            <person name="Donnadieu C."/>
            <person name="Jouanno E."/>
            <person name="Lampietro C."/>
            <person name="Louis A."/>
            <person name="Herpin A."/>
            <person name="Echchiki A."/>
            <person name="Berthelot C."/>
            <person name="Parey E."/>
            <person name="Roest-Crollius H."/>
            <person name="Braasch I."/>
            <person name="Postlethwait J."/>
            <person name="Bobe J."/>
            <person name="Montfort J."/>
            <person name="Bouchez O."/>
            <person name="Begum T."/>
            <person name="Mejri S."/>
            <person name="Adams A."/>
            <person name="Chen W.-J."/>
            <person name="Guiguen Y."/>
        </authorList>
    </citation>
    <scope>NUCLEOTIDE SEQUENCE</scope>
    <source>
        <tissue evidence="19">Blood</tissue>
    </source>
</reference>
<dbReference type="PROSITE" id="PS51016">
    <property type="entry name" value="MYTH4"/>
    <property type="match status" value="2"/>
</dbReference>
<keyword evidence="11 13" id="KW-0009">Actin-binding</keyword>
<evidence type="ECO:0008006" key="21">
    <source>
        <dbReference type="Google" id="ProtNLM"/>
    </source>
</evidence>
<feature type="region of interest" description="Disordered" evidence="14">
    <location>
        <begin position="1639"/>
        <end position="1661"/>
    </location>
</feature>
<organism evidence="19 20">
    <name type="scientific">Albula goreensis</name>
    <dbReference type="NCBI Taxonomy" id="1534307"/>
    <lineage>
        <taxon>Eukaryota</taxon>
        <taxon>Metazoa</taxon>
        <taxon>Chordata</taxon>
        <taxon>Craniata</taxon>
        <taxon>Vertebrata</taxon>
        <taxon>Euteleostomi</taxon>
        <taxon>Actinopterygii</taxon>
        <taxon>Neopterygii</taxon>
        <taxon>Teleostei</taxon>
        <taxon>Albuliformes</taxon>
        <taxon>Albulidae</taxon>
        <taxon>Albula</taxon>
    </lineage>
</organism>
<dbReference type="Gene3D" id="1.25.40.530">
    <property type="entry name" value="MyTH4 domain"/>
    <property type="match status" value="2"/>
</dbReference>
<feature type="compositionally biased region" description="Low complexity" evidence="14">
    <location>
        <begin position="1041"/>
        <end position="1063"/>
    </location>
</feature>
<sequence length="2143" mass="242373">MLAGLPPQQQRSFYLQEAETYYYLNQGGDCVIPGKNDGEDFLRVLNAMEILSFGPEDQDSIFRILSSILHLGNVFFERNENDSQEMASVVSAQEIRVVAELLHISPDALQKSITFKVTDLMFNSFEQLCINYANEYLQFFFNKIVFKEEQEEYIREQVTWDEVTFSDNQPCLDLIASKPHGILRILDDQSCFPQATDHTFLQKCHYHHGNDPLYAKPKMPLPEFTIKHYAGKVTYQVHKFLDKNYDQLRQDVLDLFMQSKNKMVANLFLNHAEFLGQQKSMRKNSTVTRRYQASTVAAKFQQSLLELVEKMERCNPFFVRCIKPNNKKVELVSTQLRYSGILETIRIRKEGYPIRIPFETFLNRYKALLGMQKAPPPEGENCVIMLKKLCPIKGGVYQVGVTKLFMKEELHQLLESKRDRVRHVAAIVLQRYVRMFFARRNFLAFRMKIIRLEAHCRGYLTRKRYLKMRQSLIKFRSLVLLYVNRRRYIQTKLETLRQAEEERMRIEMELTRREVVNVTHLVIPAELGGLLQAAAAGRELHSDCLALVQAPKVQVESELTLPLDINNYPMSKFVRTRFREPKFGMLTAPIEKTLTLVEEDLRQEALSIFIMVLRFMGDPHLNGAQENLFGNYIIQKGLSTPGLRDEILSQIANQVWKNTNTVNSERGWLLLSACLSAFAPSDKIEKYLLKFVSDYAYNGYKAVCQHRLIQAMQKSKYGPEAARTYPLSLLEWTANRKRANMVLQVHCFDGASFLCPVHSWTSGEDLSGDILKHRGVQEGWRGWSVLMKEHGQWAELEGHDYVMDLISDLELMTDFPKQKSYFIISSEDPSRTRPNATISLFGSGFDSDEDSPLAHAMRHPAMPSSSLPDSDGYYSHVEADSFGEGPTQKGMDRYLDSLFDPVLSYGNGDLEKTSVSNRMKGGGGIGAGGGDRNQPGASGPYTAGWQPGAVPVLPMVGGVMPGLPAMPGVPAVPAMPVIPSVPAVPSAPGAEQSVLAQQQQAIINQQAIIMAQQMTMQALAMVTSPVTSPLTSPLTSPPTSPLVSPYASYTPTPFSSLPTSPQTQHSPPKSLTPLPRANVTTAASPAPLMSKTAAKNSLTRKQAPAPPVKKEPSRHKTVISPPPKRTVPPEDVVKSSVTNSEHIVPSHNIKDIIKQYQTPPPAQPPEIKRREGKAFVKKMDPHDEAMMILKGQMSAQPPKPKKPSAPSPAVVPVKERQREAEGIKPAPSLKARKPQAPAPARFQRAPIPDPPQVSRELPVEEEDIQTELHRRGSEEHYTYTNVPWKIYMRKEVFYPKDSFNNPLVLDLIFRQIVNDTFSEACIRITKEERLRMKSLFGEHHIEQNVVNQDETVKKKIVSAARDSWEIYFSRLFPASGSVGTGVQVLAVSHSGIKLLKMVKSSAAAPDYFRVLRPYSYTDIMFVTIPSKNMLEFNLTNEKLILFSAKAPQVKAMVDFFITEIKKDSDYVVAVRNYITEDRTLLSFHKGDIIRLQTMEGLQEGQCYGCVVRKKVMFLEEIKKDTPDFGWKFGAIHGRSGVFPAEFVQPVAAPDFINLPVDKKDEPKNKQGRVAASAAVAVAVGSAMAAQELDRSMEVAPNGNEFADDYGDYTNVGVDDGMLQDSQYNMVEFAKKYFREAQRKRSESYKQKSKKGKDSRDPSEMVKYSKSPIMESLIDFTDDNLNRVAADMFLAVMRFMGDAPLKNQTELDVVSSFLKLIGEHGVLKDEAYCQVLKQITSNTSSKADSCQRGWRLLYILTAYYRCSEVLKPFLFKYLQDVCKSPGVLFQGIAKACEQNMRKTFQFGGRSVFPNNMELKAMMAGRSSKRQLFLFPGGIERHLKIKTCSVALDVIEELCNEMALQRMEAMDEYAIFVVTNKGQNVRPLNKREYILDIATEAEQVDSNYSFWFRRVIWSQPLKFDNELCVTMHFNQVLPDYLKALLNVVPKGKVSEQLFQQISKLAALQHRAKDSVYLPTSREAQDYIPPQLYGLQRAQHWLNMVTQQMQQVQTLSPHQARAQFLGLVSAFPMFGSSFFYVQSSSNSSIMAPCLLAVNQNGLNFLDKETHELMVKFSLKEVQSTRTQRPSAGSSFPYVEIMLGDLVSQRVTQLQLEQGLELCRVIAMHMDNLLSVREKRLTLPPSEITLL</sequence>
<dbReference type="PANTHER" id="PTHR22692:SF21">
    <property type="entry name" value="MYOSIN XVA"/>
    <property type="match status" value="1"/>
</dbReference>
<dbReference type="SMART" id="SM00326">
    <property type="entry name" value="SH3"/>
    <property type="match status" value="1"/>
</dbReference>
<dbReference type="GO" id="GO:0003779">
    <property type="term" value="F:actin binding"/>
    <property type="evidence" value="ECO:0007669"/>
    <property type="project" value="UniProtKB-KW"/>
</dbReference>
<keyword evidence="4" id="KW-0963">Cytoplasm</keyword>
<dbReference type="InterPro" id="IPR001609">
    <property type="entry name" value="Myosin_head_motor_dom-like"/>
</dbReference>
<dbReference type="InterPro" id="IPR041795">
    <property type="entry name" value="MyoXV_FERM_C"/>
</dbReference>
<dbReference type="Gene3D" id="1.10.10.820">
    <property type="match status" value="1"/>
</dbReference>
<dbReference type="Pfam" id="PF07653">
    <property type="entry name" value="SH3_2"/>
    <property type="match status" value="1"/>
</dbReference>
<dbReference type="Pfam" id="PF26570">
    <property type="entry name" value="MYO15"/>
    <property type="match status" value="1"/>
</dbReference>
<dbReference type="Gene3D" id="3.40.850.10">
    <property type="entry name" value="Kinesin motor domain"/>
    <property type="match status" value="1"/>
</dbReference>
<keyword evidence="3 12" id="KW-0728">SH3 domain</keyword>
<dbReference type="InterPro" id="IPR036961">
    <property type="entry name" value="Kinesin_motor_dom_sf"/>
</dbReference>
<feature type="region of interest" description="Disordered" evidence="14">
    <location>
        <begin position="851"/>
        <end position="870"/>
    </location>
</feature>
<dbReference type="InterPro" id="IPR027417">
    <property type="entry name" value="P-loop_NTPase"/>
</dbReference>
<comment type="subcellular location">
    <subcellularLocation>
        <location evidence="1">Cytoplasm</location>
    </subcellularLocation>
</comment>
<dbReference type="Gene3D" id="2.30.29.30">
    <property type="entry name" value="Pleckstrin-homology domain (PH domain)/Phosphotyrosine-binding domain (PTB)"/>
    <property type="match status" value="1"/>
</dbReference>
<dbReference type="Pfam" id="PF00373">
    <property type="entry name" value="FERM_M"/>
    <property type="match status" value="1"/>
</dbReference>
<name>A0A8T3DMB1_9TELE</name>
<feature type="compositionally biased region" description="Low complexity" evidence="14">
    <location>
        <begin position="1234"/>
        <end position="1246"/>
    </location>
</feature>
<dbReference type="PROSITE" id="PS50057">
    <property type="entry name" value="FERM_3"/>
    <property type="match status" value="1"/>
</dbReference>
<dbReference type="GO" id="GO:0005737">
    <property type="term" value="C:cytoplasm"/>
    <property type="evidence" value="ECO:0007669"/>
    <property type="project" value="UniProtKB-SubCell"/>
</dbReference>
<evidence type="ECO:0000256" key="11">
    <source>
        <dbReference type="ARBA" id="ARBA00023203"/>
    </source>
</evidence>
<evidence type="ECO:0000313" key="20">
    <source>
        <dbReference type="Proteomes" id="UP000829720"/>
    </source>
</evidence>
<comment type="similarity">
    <text evidence="2 13">Belongs to the TRAFAC class myosin-kinesin ATPase superfamily. Myosin family.</text>
</comment>
<dbReference type="InterPro" id="IPR000857">
    <property type="entry name" value="MyTH4_dom"/>
</dbReference>
<evidence type="ECO:0000256" key="13">
    <source>
        <dbReference type="PROSITE-ProRule" id="PRU00782"/>
    </source>
</evidence>
<dbReference type="Pfam" id="PF21989">
    <property type="entry name" value="RA_2"/>
    <property type="match status" value="1"/>
</dbReference>
<feature type="region of interest" description="Disordered" evidence="14">
    <location>
        <begin position="1193"/>
        <end position="1254"/>
    </location>
</feature>
<keyword evidence="10" id="KW-0505">Motor protein</keyword>